<feature type="chain" id="PRO_5045695769" evidence="1">
    <location>
        <begin position="22"/>
        <end position="160"/>
    </location>
</feature>
<sequence>MKTIASFLFAALFVGAMSGCASPAADIAARPQRHLFMVYSNPVEGKEDDFVRWYAGQHIHDLLQINGVVGAQFFKLSQPQYKGGQPHAFRYLVIWEIESTDLAGVFANIQRNLADGSTVRSDTFAPVSGNDTFTPMTAHLSKDDVKGKSPAQVLEMSGIK</sequence>
<dbReference type="EMBL" id="JAQQFM010000008">
    <property type="protein sequence ID" value="MFL9926362.1"/>
    <property type="molecule type" value="Genomic_DNA"/>
</dbReference>
<dbReference type="RefSeq" id="WP_408159567.1">
    <property type="nucleotide sequence ID" value="NZ_JAQQFM010000008.1"/>
</dbReference>
<protein>
    <submittedName>
        <fullName evidence="2">Uncharacterized protein</fullName>
    </submittedName>
</protein>
<gene>
    <name evidence="2" type="ORF">PQR62_18950</name>
</gene>
<dbReference type="Proteomes" id="UP001629246">
    <property type="component" value="Unassembled WGS sequence"/>
</dbReference>
<comment type="caution">
    <text evidence="2">The sequence shown here is derived from an EMBL/GenBank/DDBJ whole genome shotgun (WGS) entry which is preliminary data.</text>
</comment>
<reference evidence="2 3" key="1">
    <citation type="journal article" date="2024" name="Chem. Sci.">
        <title>Discovery of megapolipeptins by genome mining of a Burkholderiales bacteria collection.</title>
        <authorList>
            <person name="Paulo B.S."/>
            <person name="Recchia M.J.J."/>
            <person name="Lee S."/>
            <person name="Fergusson C.H."/>
            <person name="Romanowski S.B."/>
            <person name="Hernandez A."/>
            <person name="Krull N."/>
            <person name="Liu D.Y."/>
            <person name="Cavanagh H."/>
            <person name="Bos A."/>
            <person name="Gray C.A."/>
            <person name="Murphy B.T."/>
            <person name="Linington R.G."/>
            <person name="Eustaquio A.S."/>
        </authorList>
    </citation>
    <scope>NUCLEOTIDE SEQUENCE [LARGE SCALE GENOMIC DNA]</scope>
    <source>
        <strain evidence="2 3">RL21-008-BIB-A</strain>
    </source>
</reference>
<evidence type="ECO:0000256" key="1">
    <source>
        <dbReference type="SAM" id="SignalP"/>
    </source>
</evidence>
<proteinExistence type="predicted"/>
<keyword evidence="1" id="KW-0732">Signal</keyword>
<evidence type="ECO:0000313" key="2">
    <source>
        <dbReference type="EMBL" id="MFL9926362.1"/>
    </source>
</evidence>
<keyword evidence="3" id="KW-1185">Reference proteome</keyword>
<feature type="signal peptide" evidence="1">
    <location>
        <begin position="1"/>
        <end position="21"/>
    </location>
</feature>
<evidence type="ECO:0000313" key="3">
    <source>
        <dbReference type="Proteomes" id="UP001629246"/>
    </source>
</evidence>
<organism evidence="2 3">
    <name type="scientific">Herbaspirillum lusitanum</name>
    <dbReference type="NCBI Taxonomy" id="213312"/>
    <lineage>
        <taxon>Bacteria</taxon>
        <taxon>Pseudomonadati</taxon>
        <taxon>Pseudomonadota</taxon>
        <taxon>Betaproteobacteria</taxon>
        <taxon>Burkholderiales</taxon>
        <taxon>Oxalobacteraceae</taxon>
        <taxon>Herbaspirillum</taxon>
    </lineage>
</organism>
<dbReference type="PROSITE" id="PS51257">
    <property type="entry name" value="PROKAR_LIPOPROTEIN"/>
    <property type="match status" value="1"/>
</dbReference>
<name>A0ABW9ADG8_9BURK</name>
<accession>A0ABW9ADG8</accession>